<evidence type="ECO:0000256" key="1">
    <source>
        <dbReference type="SAM" id="MobiDB-lite"/>
    </source>
</evidence>
<dbReference type="Gene3D" id="2.40.10.10">
    <property type="entry name" value="Trypsin-like serine proteases"/>
    <property type="match status" value="1"/>
</dbReference>
<feature type="signal peptide" evidence="2">
    <location>
        <begin position="1"/>
        <end position="16"/>
    </location>
</feature>
<dbReference type="STRING" id="1561998.A0A1I7USG5"/>
<feature type="chain" id="PRO_5009309410" evidence="2">
    <location>
        <begin position="17"/>
        <end position="473"/>
    </location>
</feature>
<dbReference type="SUPFAM" id="SSF50494">
    <property type="entry name" value="Trypsin-like serine proteases"/>
    <property type="match status" value="1"/>
</dbReference>
<name>A0A1I7USG5_9PELO</name>
<dbReference type="eggNOG" id="KOG3627">
    <property type="taxonomic scope" value="Eukaryota"/>
</dbReference>
<dbReference type="InterPro" id="IPR009003">
    <property type="entry name" value="Peptidase_S1_PA"/>
</dbReference>
<feature type="region of interest" description="Disordered" evidence="1">
    <location>
        <begin position="374"/>
        <end position="421"/>
    </location>
</feature>
<keyword evidence="3" id="KW-1185">Reference proteome</keyword>
<feature type="compositionally biased region" description="Basic and acidic residues" evidence="1">
    <location>
        <begin position="401"/>
        <end position="413"/>
    </location>
</feature>
<feature type="region of interest" description="Disordered" evidence="1">
    <location>
        <begin position="323"/>
        <end position="346"/>
    </location>
</feature>
<dbReference type="InterPro" id="IPR043504">
    <property type="entry name" value="Peptidase_S1_PA_chymotrypsin"/>
</dbReference>
<sequence length="473" mass="52500">MRTLLLFLLFVFVAFSDRISEEHNLALQRHCGRKVSNETSADGTIVQRVQHPWAVAVYTRLNITGQKKPGYNMSPGVIISNRHILISSNVWYINSEYSIIGRQTINGNVTIEGNNIVLPKEILSQYDFDFNLEEEFIFENEERGLVESATIIGGADHTGPKLMLLELNVQLPIDNETLAVCMPGDADIWPPEEPVPVYGSNVKGVYRTAEFKAINCTEKEPILCAQSVDIPKTMCERTAGGAAVAPINDRYTVLGLFSKRWLCDSNNTSKIQLTDVHFFRKEICELTGVCALPTETFSELSRRDFAKKTTHKVIVMPAPEQVTTVSGNSSTVPSTVPISPPSNSGHKRNFVEGTTHRIIGMPDLLQFTTEPYEQTTDPSLNVRSSSGFPDFENNLPIGHSNNKEKDVSNRHPNTDLPEEADVEEVTASSIPNTFLERIANAFTKLVETVHSIPNRLPISSSENKSTSIVINVN</sequence>
<dbReference type="AlphaFoldDB" id="A0A1I7USG5"/>
<protein>
    <submittedName>
        <fullName evidence="4">Peptidase S1 domain-containing protein</fullName>
    </submittedName>
</protein>
<dbReference type="WBParaSite" id="Csp11.Scaffold630.g18892.t1">
    <property type="protein sequence ID" value="Csp11.Scaffold630.g18892.t1"/>
    <property type="gene ID" value="Csp11.Scaffold630.g18892"/>
</dbReference>
<feature type="compositionally biased region" description="Polar residues" evidence="1">
    <location>
        <begin position="374"/>
        <end position="387"/>
    </location>
</feature>
<organism evidence="3 4">
    <name type="scientific">Caenorhabditis tropicalis</name>
    <dbReference type="NCBI Taxonomy" id="1561998"/>
    <lineage>
        <taxon>Eukaryota</taxon>
        <taxon>Metazoa</taxon>
        <taxon>Ecdysozoa</taxon>
        <taxon>Nematoda</taxon>
        <taxon>Chromadorea</taxon>
        <taxon>Rhabditida</taxon>
        <taxon>Rhabditina</taxon>
        <taxon>Rhabditomorpha</taxon>
        <taxon>Rhabditoidea</taxon>
        <taxon>Rhabditidae</taxon>
        <taxon>Peloderinae</taxon>
        <taxon>Caenorhabditis</taxon>
    </lineage>
</organism>
<dbReference type="PANTHER" id="PTHR22596">
    <property type="entry name" value="TRYPSIN-LIKE PROTEASE PROTEIN 6"/>
    <property type="match status" value="1"/>
</dbReference>
<reference evidence="4" key="1">
    <citation type="submission" date="2016-11" db="UniProtKB">
        <authorList>
            <consortium name="WormBaseParasite"/>
        </authorList>
    </citation>
    <scope>IDENTIFICATION</scope>
</reference>
<dbReference type="PANTHER" id="PTHR22596:SF3">
    <property type="entry name" value="PEPTIDASE S1 DOMAIN-CONTAINING PROTEIN"/>
    <property type="match status" value="1"/>
</dbReference>
<evidence type="ECO:0000313" key="4">
    <source>
        <dbReference type="WBParaSite" id="Csp11.Scaffold630.g18892.t1"/>
    </source>
</evidence>
<accession>A0A1I7USG5</accession>
<keyword evidence="2" id="KW-0732">Signal</keyword>
<dbReference type="Pfam" id="PF03761">
    <property type="entry name" value="DUF316"/>
    <property type="match status" value="1"/>
</dbReference>
<evidence type="ECO:0000256" key="2">
    <source>
        <dbReference type="SAM" id="SignalP"/>
    </source>
</evidence>
<feature type="compositionally biased region" description="Low complexity" evidence="1">
    <location>
        <begin position="328"/>
        <end position="344"/>
    </location>
</feature>
<evidence type="ECO:0000313" key="3">
    <source>
        <dbReference type="Proteomes" id="UP000095282"/>
    </source>
</evidence>
<proteinExistence type="predicted"/>
<dbReference type="Proteomes" id="UP000095282">
    <property type="component" value="Unplaced"/>
</dbReference>
<dbReference type="InterPro" id="IPR005514">
    <property type="entry name" value="DUF316"/>
</dbReference>